<evidence type="ECO:0000256" key="3">
    <source>
        <dbReference type="SAM" id="Phobius"/>
    </source>
</evidence>
<reference evidence="4" key="1">
    <citation type="submission" date="2021-01" db="EMBL/GenBank/DDBJ databases">
        <authorList>
            <person name="Corre E."/>
            <person name="Pelletier E."/>
            <person name="Niang G."/>
            <person name="Scheremetjew M."/>
            <person name="Finn R."/>
            <person name="Kale V."/>
            <person name="Holt S."/>
            <person name="Cochrane G."/>
            <person name="Meng A."/>
            <person name="Brown T."/>
            <person name="Cohen L."/>
        </authorList>
    </citation>
    <scope>NUCLEOTIDE SEQUENCE</scope>
    <source>
        <strain evidence="4">NIES-2562</strain>
    </source>
</reference>
<gene>
    <name evidence="4" type="ORF">PBIL07802_LOCUS33070</name>
</gene>
<dbReference type="AlphaFoldDB" id="A0A7S3GM76"/>
<feature type="transmembrane region" description="Helical" evidence="3">
    <location>
        <begin position="112"/>
        <end position="133"/>
    </location>
</feature>
<keyword evidence="3" id="KW-0812">Transmembrane</keyword>
<proteinExistence type="predicted"/>
<name>A0A7S3GM76_9EUKA</name>
<organism evidence="4">
    <name type="scientific">Palpitomonas bilix</name>
    <dbReference type="NCBI Taxonomy" id="652834"/>
    <lineage>
        <taxon>Eukaryota</taxon>
        <taxon>Eukaryota incertae sedis</taxon>
    </lineage>
</organism>
<feature type="region of interest" description="Disordered" evidence="2">
    <location>
        <begin position="350"/>
        <end position="384"/>
    </location>
</feature>
<feature type="region of interest" description="Disordered" evidence="2">
    <location>
        <begin position="57"/>
        <end position="108"/>
    </location>
</feature>
<dbReference type="InterPro" id="IPR011992">
    <property type="entry name" value="EF-hand-dom_pair"/>
</dbReference>
<evidence type="ECO:0000256" key="2">
    <source>
        <dbReference type="SAM" id="MobiDB-lite"/>
    </source>
</evidence>
<dbReference type="SUPFAM" id="SSF47473">
    <property type="entry name" value="EF-hand"/>
    <property type="match status" value="1"/>
</dbReference>
<sequence>MSSIKRAIIPTLQRLAVACSSSSNSHAMRALSRSSFHRATPFLRPLVVGGMRRFSSKAGEGAAATTSDGKEGKEVVESEEKKGEVKKEENVEKTESSEGGEKKEKEKEKKTWKYYAGSTLAGTAIGTLVIYLYNTLTINGKKVKIANEVNEELPLSQYEVDDLRRLNHYDEEKLRAIVAEAMSASRDGKISSDEFFISLRKAVEAGMAYGFVWDRVIESKVGKDGRIDVKPMLGAFVGTSGVDDPDKLLGIIFDIYKDEGRDTLTAEQFEACVRSELSYHQVYPKQKMSVDGFPIKRVTLLTDEEVVEKVLNKRKETKEGEIAKTGEEDVTLEEFLKLMKLELCVWNECTKEESRRKKKEEEEKKRKEEEEKKKKEEQEGKTEQ</sequence>
<keyword evidence="3" id="KW-1133">Transmembrane helix</keyword>
<evidence type="ECO:0000313" key="4">
    <source>
        <dbReference type="EMBL" id="CAE0270715.1"/>
    </source>
</evidence>
<keyword evidence="3" id="KW-0472">Membrane</keyword>
<dbReference type="Gene3D" id="1.10.238.10">
    <property type="entry name" value="EF-hand"/>
    <property type="match status" value="1"/>
</dbReference>
<evidence type="ECO:0000256" key="1">
    <source>
        <dbReference type="SAM" id="Coils"/>
    </source>
</evidence>
<accession>A0A7S3GM76</accession>
<dbReference type="EMBL" id="HBIB01050056">
    <property type="protein sequence ID" value="CAE0270715.1"/>
    <property type="molecule type" value="Transcribed_RNA"/>
</dbReference>
<keyword evidence="1" id="KW-0175">Coiled coil</keyword>
<feature type="coiled-coil region" evidence="1">
    <location>
        <begin position="350"/>
        <end position="384"/>
    </location>
</feature>
<protein>
    <submittedName>
        <fullName evidence="4">Uncharacterized protein</fullName>
    </submittedName>
</protein>
<feature type="compositionally biased region" description="Basic and acidic residues" evidence="2">
    <location>
        <begin position="68"/>
        <end position="108"/>
    </location>
</feature>